<comment type="caution">
    <text evidence="2">The sequence shown here is derived from an EMBL/GenBank/DDBJ whole genome shotgun (WGS) entry which is preliminary data.</text>
</comment>
<accession>A0A0L0VGI6</accession>
<dbReference type="EMBL" id="AJIL01000057">
    <property type="protein sequence ID" value="KNE98405.1"/>
    <property type="molecule type" value="Genomic_DNA"/>
</dbReference>
<feature type="compositionally biased region" description="Basic and acidic residues" evidence="1">
    <location>
        <begin position="58"/>
        <end position="67"/>
    </location>
</feature>
<proteinExistence type="predicted"/>
<dbReference type="Proteomes" id="UP000054564">
    <property type="component" value="Unassembled WGS sequence"/>
</dbReference>
<keyword evidence="3" id="KW-1185">Reference proteome</keyword>
<evidence type="ECO:0000256" key="1">
    <source>
        <dbReference type="SAM" id="MobiDB-lite"/>
    </source>
</evidence>
<evidence type="ECO:0000313" key="2">
    <source>
        <dbReference type="EMBL" id="KNE98405.1"/>
    </source>
</evidence>
<feature type="compositionally biased region" description="Polar residues" evidence="1">
    <location>
        <begin position="108"/>
        <end position="120"/>
    </location>
</feature>
<feature type="compositionally biased region" description="Basic and acidic residues" evidence="1">
    <location>
        <begin position="40"/>
        <end position="50"/>
    </location>
</feature>
<gene>
    <name evidence="2" type="ORF">PSTG_08324</name>
</gene>
<feature type="compositionally biased region" description="Polar residues" evidence="1">
    <location>
        <begin position="130"/>
        <end position="140"/>
    </location>
</feature>
<evidence type="ECO:0000313" key="3">
    <source>
        <dbReference type="Proteomes" id="UP000054564"/>
    </source>
</evidence>
<reference evidence="3" key="1">
    <citation type="submission" date="2014-03" db="EMBL/GenBank/DDBJ databases">
        <title>The Genome Sequence of Puccinia striiformis f. sp. tritici PST-78.</title>
        <authorList>
            <consortium name="The Broad Institute Genome Sequencing Platform"/>
            <person name="Cuomo C."/>
            <person name="Hulbert S."/>
            <person name="Chen X."/>
            <person name="Walker B."/>
            <person name="Young S.K."/>
            <person name="Zeng Q."/>
            <person name="Gargeya S."/>
            <person name="Fitzgerald M."/>
            <person name="Haas B."/>
            <person name="Abouelleil A."/>
            <person name="Alvarado L."/>
            <person name="Arachchi H.M."/>
            <person name="Berlin A.M."/>
            <person name="Chapman S.B."/>
            <person name="Goldberg J."/>
            <person name="Griggs A."/>
            <person name="Gujja S."/>
            <person name="Hansen M."/>
            <person name="Howarth C."/>
            <person name="Imamovic A."/>
            <person name="Larimer J."/>
            <person name="McCowan C."/>
            <person name="Montmayeur A."/>
            <person name="Murphy C."/>
            <person name="Neiman D."/>
            <person name="Pearson M."/>
            <person name="Priest M."/>
            <person name="Roberts A."/>
            <person name="Saif S."/>
            <person name="Shea T."/>
            <person name="Sisk P."/>
            <person name="Sykes S."/>
            <person name="Wortman J."/>
            <person name="Nusbaum C."/>
            <person name="Birren B."/>
        </authorList>
    </citation>
    <scope>NUCLEOTIDE SEQUENCE [LARGE SCALE GENOMIC DNA]</scope>
    <source>
        <strain evidence="3">race PST-78</strain>
    </source>
</reference>
<sequence>MTDRITANFGVSSELRPHRRQSFVAHPFKTLRSRISSLGKKCEAPARKTEEEEQSLGEQKEPLRREPSSTSARPSFEVALPPHPRDQARIRFSRSARAQFPEDWQPSLHPQSRRNSTLRDSSNRRRSLCASPTSTTTSDHSMWPSLGERFKLFRLLVVATPSLQHFTSPNP</sequence>
<organism evidence="2 3">
    <name type="scientific">Puccinia striiformis f. sp. tritici PST-78</name>
    <dbReference type="NCBI Taxonomy" id="1165861"/>
    <lineage>
        <taxon>Eukaryota</taxon>
        <taxon>Fungi</taxon>
        <taxon>Dikarya</taxon>
        <taxon>Basidiomycota</taxon>
        <taxon>Pucciniomycotina</taxon>
        <taxon>Pucciniomycetes</taxon>
        <taxon>Pucciniales</taxon>
        <taxon>Pucciniaceae</taxon>
        <taxon>Puccinia</taxon>
    </lineage>
</organism>
<protein>
    <submittedName>
        <fullName evidence="2">Uncharacterized protein</fullName>
    </submittedName>
</protein>
<feature type="region of interest" description="Disordered" evidence="1">
    <location>
        <begin position="35"/>
        <end position="141"/>
    </location>
</feature>
<dbReference type="OrthoDB" id="2501084at2759"/>
<dbReference type="AlphaFoldDB" id="A0A0L0VGI6"/>
<name>A0A0L0VGI6_9BASI</name>